<feature type="compositionally biased region" description="Basic and acidic residues" evidence="1">
    <location>
        <begin position="23"/>
        <end position="33"/>
    </location>
</feature>
<name>A0A1J7IV28_9PEZI</name>
<accession>A0A1J7IV28</accession>
<dbReference type="InParanoid" id="A0A1J7IV28"/>
<gene>
    <name evidence="2" type="ORF">CONLIGDRAFT_673183</name>
</gene>
<organism evidence="2 3">
    <name type="scientific">Coniochaeta ligniaria NRRL 30616</name>
    <dbReference type="NCBI Taxonomy" id="1408157"/>
    <lineage>
        <taxon>Eukaryota</taxon>
        <taxon>Fungi</taxon>
        <taxon>Dikarya</taxon>
        <taxon>Ascomycota</taxon>
        <taxon>Pezizomycotina</taxon>
        <taxon>Sordariomycetes</taxon>
        <taxon>Sordariomycetidae</taxon>
        <taxon>Coniochaetales</taxon>
        <taxon>Coniochaetaceae</taxon>
        <taxon>Coniochaeta</taxon>
    </lineage>
</organism>
<dbReference type="EMBL" id="KV875102">
    <property type="protein sequence ID" value="OIW24961.1"/>
    <property type="molecule type" value="Genomic_DNA"/>
</dbReference>
<feature type="region of interest" description="Disordered" evidence="1">
    <location>
        <begin position="1"/>
        <end position="33"/>
    </location>
</feature>
<dbReference type="AlphaFoldDB" id="A0A1J7IV28"/>
<evidence type="ECO:0000313" key="3">
    <source>
        <dbReference type="Proteomes" id="UP000182658"/>
    </source>
</evidence>
<keyword evidence="3" id="KW-1185">Reference proteome</keyword>
<evidence type="ECO:0000256" key="1">
    <source>
        <dbReference type="SAM" id="MobiDB-lite"/>
    </source>
</evidence>
<proteinExistence type="predicted"/>
<sequence length="182" mass="19968">MVDCGSTKPTTGTQGPLKAGDTPTHHYEPEERTSTECWSKEDLYSRLPTVQAVPPVVCDQATLSFLRQLVRDVGGCDETATEFANKCLRTLKSEVRESIAKFQFSIGCPSFGGESPVAVVRYIPLEESSEFGKALKSLLYRAQAEVEASGIEPLRELARTGLKEMEQARSELENVFGTCSIN</sequence>
<reference evidence="2 3" key="1">
    <citation type="submission" date="2016-10" db="EMBL/GenBank/DDBJ databases">
        <title>Draft genome sequence of Coniochaeta ligniaria NRRL30616, a lignocellulolytic fungus for bioabatement of inhibitors in plant biomass hydrolysates.</title>
        <authorList>
            <consortium name="DOE Joint Genome Institute"/>
            <person name="Jimenez D.J."/>
            <person name="Hector R.E."/>
            <person name="Riley R."/>
            <person name="Sun H."/>
            <person name="Grigoriev I.V."/>
            <person name="Van Elsas J.D."/>
            <person name="Nichols N.N."/>
        </authorList>
    </citation>
    <scope>NUCLEOTIDE SEQUENCE [LARGE SCALE GENOMIC DNA]</scope>
    <source>
        <strain evidence="2 3">NRRL 30616</strain>
    </source>
</reference>
<evidence type="ECO:0000313" key="2">
    <source>
        <dbReference type="EMBL" id="OIW24961.1"/>
    </source>
</evidence>
<dbReference type="Proteomes" id="UP000182658">
    <property type="component" value="Unassembled WGS sequence"/>
</dbReference>
<protein>
    <submittedName>
        <fullName evidence="2">Uncharacterized protein</fullName>
    </submittedName>
</protein>